<keyword evidence="5 9" id="KW-0350">Heme biosynthesis</keyword>
<dbReference type="CDD" id="cd00419">
    <property type="entry name" value="Ferrochelatase_C"/>
    <property type="match status" value="1"/>
</dbReference>
<keyword evidence="9" id="KW-0999">Mitochondrion inner membrane</keyword>
<comment type="subcellular location">
    <subcellularLocation>
        <location evidence="9">Mitochondrion inner membrane</location>
    </subcellularLocation>
    <subcellularLocation>
        <location evidence="1">Plastid</location>
        <location evidence="1">Chloroplast</location>
    </subcellularLocation>
</comment>
<dbReference type="FunFam" id="3.40.50.1400:FF:000006">
    <property type="entry name" value="Ferrochelatase"/>
    <property type="match status" value="1"/>
</dbReference>
<evidence type="ECO:0000256" key="5">
    <source>
        <dbReference type="ARBA" id="ARBA00023133"/>
    </source>
</evidence>
<dbReference type="HAMAP" id="MF_00323">
    <property type="entry name" value="Ferrochelatase"/>
    <property type="match status" value="1"/>
</dbReference>
<comment type="catalytic activity">
    <reaction evidence="8 9">
        <text>heme b + 2 H(+) = protoporphyrin IX + Fe(2+)</text>
        <dbReference type="Rhea" id="RHEA:22584"/>
        <dbReference type="ChEBI" id="CHEBI:15378"/>
        <dbReference type="ChEBI" id="CHEBI:29033"/>
        <dbReference type="ChEBI" id="CHEBI:57306"/>
        <dbReference type="ChEBI" id="CHEBI:60344"/>
        <dbReference type="EC" id="4.98.1.1"/>
    </reaction>
</comment>
<dbReference type="EMBL" id="JBGBPQ010000031">
    <property type="protein sequence ID" value="KAL1495679.1"/>
    <property type="molecule type" value="Genomic_DNA"/>
</dbReference>
<dbReference type="PROSITE" id="PS00534">
    <property type="entry name" value="FERROCHELATASE"/>
    <property type="match status" value="1"/>
</dbReference>
<reference evidence="10 11" key="1">
    <citation type="journal article" date="2024" name="Science">
        <title>Giant polyketide synthase enzymes in the biosynthesis of giant marine polyether toxins.</title>
        <authorList>
            <person name="Fallon T.R."/>
            <person name="Shende V.V."/>
            <person name="Wierzbicki I.H."/>
            <person name="Pendleton A.L."/>
            <person name="Watervoot N.F."/>
            <person name="Auber R.P."/>
            <person name="Gonzalez D.J."/>
            <person name="Wisecaver J.H."/>
            <person name="Moore B.S."/>
        </authorList>
    </citation>
    <scope>NUCLEOTIDE SEQUENCE [LARGE SCALE GENOMIC DNA]</scope>
    <source>
        <strain evidence="10 11">12B1</strain>
    </source>
</reference>
<evidence type="ECO:0000256" key="8">
    <source>
        <dbReference type="ARBA" id="ARBA00049380"/>
    </source>
</evidence>
<dbReference type="InterPro" id="IPR001015">
    <property type="entry name" value="Ferrochelatase"/>
</dbReference>
<dbReference type="GO" id="GO:0009507">
    <property type="term" value="C:chloroplast"/>
    <property type="evidence" value="ECO:0007669"/>
    <property type="project" value="UniProtKB-SubCell"/>
</dbReference>
<protein>
    <recommendedName>
        <fullName evidence="9">Ferrochelatase</fullName>
        <ecNumber evidence="9">4.98.1.1</ecNumber>
    </recommendedName>
</protein>
<dbReference type="PANTHER" id="PTHR11108">
    <property type="entry name" value="FERROCHELATASE"/>
    <property type="match status" value="1"/>
</dbReference>
<dbReference type="InterPro" id="IPR033644">
    <property type="entry name" value="Ferrochelatase_C"/>
</dbReference>
<dbReference type="GO" id="GO:0004325">
    <property type="term" value="F:ferrochelatase activity"/>
    <property type="evidence" value="ECO:0007669"/>
    <property type="project" value="UniProtKB-UniRule"/>
</dbReference>
<accession>A0AB34IDL7</accession>
<comment type="function">
    <text evidence="9">Catalyzes the ferrous insertion into protoporphyrin IX.</text>
</comment>
<evidence type="ECO:0000256" key="9">
    <source>
        <dbReference type="RuleBase" id="RU000607"/>
    </source>
</evidence>
<keyword evidence="9" id="KW-0496">Mitochondrion</keyword>
<dbReference type="EC" id="4.98.1.1" evidence="9"/>
<dbReference type="Proteomes" id="UP001515480">
    <property type="component" value="Unassembled WGS sequence"/>
</dbReference>
<comment type="similarity">
    <text evidence="3 9">Belongs to the ferrochelatase family.</text>
</comment>
<proteinExistence type="inferred from homology"/>
<dbReference type="GO" id="GO:0005743">
    <property type="term" value="C:mitochondrial inner membrane"/>
    <property type="evidence" value="ECO:0007669"/>
    <property type="project" value="UniProtKB-SubCell"/>
</dbReference>
<dbReference type="AlphaFoldDB" id="A0AB34IDL7"/>
<comment type="pathway">
    <text evidence="2 9">Porphyrin-containing compound metabolism; protoheme biosynthesis; protoheme from protoporphyrin-IX: step 1/1.</text>
</comment>
<keyword evidence="6 9" id="KW-0456">Lyase</keyword>
<comment type="caution">
    <text evidence="10">The sequence shown here is derived from an EMBL/GenBank/DDBJ whole genome shotgun (WGS) entry which is preliminary data.</text>
</comment>
<dbReference type="NCBIfam" id="TIGR00109">
    <property type="entry name" value="hemH"/>
    <property type="match status" value="1"/>
</dbReference>
<sequence>MAFLAGTPLAFAPPAAYAPPFPSFRHAAPPPAYAARCPSLRLTAELARPTAATPSPEVSLGNIGVLLLNLGGPDTLDEVEPFLYNLFSDPEIITLPSWAQWLNGPVAKAISTSRAPTSKQGYAAIGGGSPQLATTIKQGEALEKALKKRGITAKSYIAMRYWHPYTEEALEQIKRDRIERLVVLPLYPQFSISTSGSSLRLLEREYYKDRELRQVRNVVIPAWYNREGYVAAMARLIADRCERFDDPTAPHIFFSAHGLPLKYVEDLGDPYKDQIEASCKFIMAKLRSMGYPNDFTLAYQSKVGPVPWLKPYTDDKIRELGAQGIKQLVVVPVSFVSEHIETLEEIDMEYRELAEESGIDGWERVPALGLETDFIDDLAAAVEEALPRTAFPVVSDINEGRPVSLRVVNDLVQLRAKEELIEYGPVNYEVRRVGFTPKAEIINGRIAMAAITAASAISYAQGSLWSSVIDGRLPFSFW</sequence>
<dbReference type="Pfam" id="PF00762">
    <property type="entry name" value="Ferrochelatase"/>
    <property type="match status" value="1"/>
</dbReference>
<keyword evidence="4 9" id="KW-0408">Iron</keyword>
<dbReference type="Gene3D" id="3.40.50.1400">
    <property type="match status" value="2"/>
</dbReference>
<dbReference type="SUPFAM" id="SSF53800">
    <property type="entry name" value="Chelatase"/>
    <property type="match status" value="1"/>
</dbReference>
<evidence type="ECO:0000256" key="4">
    <source>
        <dbReference type="ARBA" id="ARBA00023004"/>
    </source>
</evidence>
<evidence type="ECO:0000313" key="11">
    <source>
        <dbReference type="Proteomes" id="UP001515480"/>
    </source>
</evidence>
<name>A0AB34IDL7_PRYPA</name>
<evidence type="ECO:0000256" key="3">
    <source>
        <dbReference type="ARBA" id="ARBA00007718"/>
    </source>
</evidence>
<keyword evidence="11" id="KW-1185">Reference proteome</keyword>
<evidence type="ECO:0000256" key="6">
    <source>
        <dbReference type="ARBA" id="ARBA00023239"/>
    </source>
</evidence>
<evidence type="ECO:0000256" key="7">
    <source>
        <dbReference type="ARBA" id="ARBA00023244"/>
    </source>
</evidence>
<evidence type="ECO:0000313" key="10">
    <source>
        <dbReference type="EMBL" id="KAL1495679.1"/>
    </source>
</evidence>
<dbReference type="PANTHER" id="PTHR11108:SF1">
    <property type="entry name" value="FERROCHELATASE, MITOCHONDRIAL"/>
    <property type="match status" value="1"/>
</dbReference>
<dbReference type="CDD" id="cd03411">
    <property type="entry name" value="Ferrochelatase_N"/>
    <property type="match status" value="1"/>
</dbReference>
<evidence type="ECO:0000256" key="2">
    <source>
        <dbReference type="ARBA" id="ARBA00004943"/>
    </source>
</evidence>
<evidence type="ECO:0000256" key="1">
    <source>
        <dbReference type="ARBA" id="ARBA00004229"/>
    </source>
</evidence>
<gene>
    <name evidence="10" type="ORF">AB1Y20_016543</name>
</gene>
<keyword evidence="9" id="KW-0472">Membrane</keyword>
<keyword evidence="7 9" id="KW-0627">Porphyrin biosynthesis</keyword>
<dbReference type="InterPro" id="IPR019772">
    <property type="entry name" value="Ferrochelatase_AS"/>
</dbReference>
<dbReference type="InterPro" id="IPR033659">
    <property type="entry name" value="Ferrochelatase_N"/>
</dbReference>
<organism evidence="10 11">
    <name type="scientific">Prymnesium parvum</name>
    <name type="common">Toxic golden alga</name>
    <dbReference type="NCBI Taxonomy" id="97485"/>
    <lineage>
        <taxon>Eukaryota</taxon>
        <taxon>Haptista</taxon>
        <taxon>Haptophyta</taxon>
        <taxon>Prymnesiophyceae</taxon>
        <taxon>Prymnesiales</taxon>
        <taxon>Prymnesiaceae</taxon>
        <taxon>Prymnesium</taxon>
    </lineage>
</organism>
<dbReference type="GO" id="GO:0006783">
    <property type="term" value="P:heme biosynthetic process"/>
    <property type="evidence" value="ECO:0007669"/>
    <property type="project" value="UniProtKB-UniRule"/>
</dbReference>